<dbReference type="EMBL" id="KQ087231">
    <property type="protein sequence ID" value="KLT40669.1"/>
    <property type="molecule type" value="Genomic_DNA"/>
</dbReference>
<sequence length="294" mass="30671">MSLRSAILKAAIPLVPEAGFSRAALTAGLASLPSSSSKVSDEAGREAVIDTLFGGSAASDAPRALVQAWEDAGRAVMHGAGKGDALERLHTVLGRRLEWSASVGEHLLDAHALLVAPTTSAPLPRPLLALLDRLPSPPFPLNRVTDPLPNKPTLGATGGRLPLPGLHAAAPLAYAWRVADEAVYAAQPDKGRQGVMREPAGAGVEWYSHRAGLALAYLEAEAHLLQPIDTATKPPTPGHNPHLSAALVSLRDSLSKYATARRGLGTAESATESAISFLELMTRSIAGIVRSRGF</sequence>
<accession>A0A0J1AZA2</accession>
<dbReference type="STRING" id="879819.A0A0J1AZA2"/>
<proteinExistence type="predicted"/>
<organism evidence="1 2">
    <name type="scientific">Cutaneotrichosporon oleaginosum</name>
    <dbReference type="NCBI Taxonomy" id="879819"/>
    <lineage>
        <taxon>Eukaryota</taxon>
        <taxon>Fungi</taxon>
        <taxon>Dikarya</taxon>
        <taxon>Basidiomycota</taxon>
        <taxon>Agaricomycotina</taxon>
        <taxon>Tremellomycetes</taxon>
        <taxon>Trichosporonales</taxon>
        <taxon>Trichosporonaceae</taxon>
        <taxon>Cutaneotrichosporon</taxon>
    </lineage>
</organism>
<gene>
    <name evidence="1" type="ORF">CC85DRAFT_287283</name>
</gene>
<dbReference type="Proteomes" id="UP000053611">
    <property type="component" value="Unassembled WGS sequence"/>
</dbReference>
<dbReference type="AlphaFoldDB" id="A0A0J1AZA2"/>
<reference evidence="1 2" key="1">
    <citation type="submission" date="2015-03" db="EMBL/GenBank/DDBJ databases">
        <title>Genomics and transcriptomics of the oil-accumulating basidiomycete yeast T. oleaginosus allow insights into substrate utilization and the diverse evolutionary trajectories of mating systems in fungi.</title>
        <authorList>
            <consortium name="DOE Joint Genome Institute"/>
            <person name="Kourist R."/>
            <person name="Kracht O."/>
            <person name="Bracharz F."/>
            <person name="Lipzen A."/>
            <person name="Nolan M."/>
            <person name="Ohm R."/>
            <person name="Grigoriev I."/>
            <person name="Sun S."/>
            <person name="Heitman J."/>
            <person name="Bruck T."/>
            <person name="Nowrousian M."/>
        </authorList>
    </citation>
    <scope>NUCLEOTIDE SEQUENCE [LARGE SCALE GENOMIC DNA]</scope>
    <source>
        <strain evidence="1 2">IBC0246</strain>
    </source>
</reference>
<evidence type="ECO:0008006" key="3">
    <source>
        <dbReference type="Google" id="ProtNLM"/>
    </source>
</evidence>
<dbReference type="RefSeq" id="XP_018277160.1">
    <property type="nucleotide sequence ID" value="XM_018423801.1"/>
</dbReference>
<dbReference type="GeneID" id="28984404"/>
<name>A0A0J1AZA2_9TREE</name>
<keyword evidence="2" id="KW-1185">Reference proteome</keyword>
<dbReference type="OrthoDB" id="619536at2759"/>
<evidence type="ECO:0000313" key="2">
    <source>
        <dbReference type="Proteomes" id="UP000053611"/>
    </source>
</evidence>
<protein>
    <recommendedName>
        <fullName evidence="3">COQ9 domain-containing protein</fullName>
    </recommendedName>
</protein>
<evidence type="ECO:0000313" key="1">
    <source>
        <dbReference type="EMBL" id="KLT40669.1"/>
    </source>
</evidence>